<dbReference type="GO" id="GO:0000160">
    <property type="term" value="P:phosphorelay signal transduction system"/>
    <property type="evidence" value="ECO:0007669"/>
    <property type="project" value="InterPro"/>
</dbReference>
<dbReference type="Gene3D" id="3.40.50.2300">
    <property type="match status" value="1"/>
</dbReference>
<reference evidence="4 5" key="1">
    <citation type="journal article" date="2016" name="Nat. Commun.">
        <title>Thousands of microbial genomes shed light on interconnected biogeochemical processes in an aquifer system.</title>
        <authorList>
            <person name="Anantharaman K."/>
            <person name="Brown C.T."/>
            <person name="Hug L.A."/>
            <person name="Sharon I."/>
            <person name="Castelle C.J."/>
            <person name="Probst A.J."/>
            <person name="Thomas B.C."/>
            <person name="Singh A."/>
            <person name="Wilkins M.J."/>
            <person name="Karaoz U."/>
            <person name="Brodie E.L."/>
            <person name="Williams K.H."/>
            <person name="Hubbard S.S."/>
            <person name="Banfield J.F."/>
        </authorList>
    </citation>
    <scope>NUCLEOTIDE SEQUENCE [LARGE SCALE GENOMIC DNA]</scope>
</reference>
<evidence type="ECO:0000256" key="2">
    <source>
        <dbReference type="PROSITE-ProRule" id="PRU00169"/>
    </source>
</evidence>
<name>A0A1G1W0E5_9BACT</name>
<evidence type="ECO:0000256" key="1">
    <source>
        <dbReference type="ARBA" id="ARBA00022553"/>
    </source>
</evidence>
<dbReference type="EMBL" id="MHCN01000018">
    <property type="protein sequence ID" value="OGY21050.1"/>
    <property type="molecule type" value="Genomic_DNA"/>
</dbReference>
<dbReference type="PROSITE" id="PS50110">
    <property type="entry name" value="RESPONSE_REGULATORY"/>
    <property type="match status" value="1"/>
</dbReference>
<dbReference type="PANTHER" id="PTHR44591:SF3">
    <property type="entry name" value="RESPONSE REGULATORY DOMAIN-CONTAINING PROTEIN"/>
    <property type="match status" value="1"/>
</dbReference>
<sequence>MARKILLIEDDVFVSDIYSRELKKGGYDVANATDGLEGVEMAKADRYDLILLDIMMPKKTGIDALKEIRAPTFPNKETPVYLLTNLGQGSIIKQAIEIGAQSYLLKARVLPSQVLQAVNDFFEKGPMKIDLSEFGLE</sequence>
<accession>A0A1G1W0E5</accession>
<dbReference type="InterPro" id="IPR001789">
    <property type="entry name" value="Sig_transdc_resp-reg_receiver"/>
</dbReference>
<feature type="modified residue" description="4-aspartylphosphate" evidence="2">
    <location>
        <position position="53"/>
    </location>
</feature>
<evidence type="ECO:0000259" key="3">
    <source>
        <dbReference type="PROSITE" id="PS50110"/>
    </source>
</evidence>
<organism evidence="4 5">
    <name type="scientific">Candidatus Woykebacteria bacterium GWA1_44_8</name>
    <dbReference type="NCBI Taxonomy" id="1802591"/>
    <lineage>
        <taxon>Bacteria</taxon>
        <taxon>Candidatus Woykeibacteriota</taxon>
    </lineage>
</organism>
<evidence type="ECO:0000313" key="5">
    <source>
        <dbReference type="Proteomes" id="UP000176299"/>
    </source>
</evidence>
<proteinExistence type="predicted"/>
<gene>
    <name evidence="4" type="ORF">A2113_02885</name>
</gene>
<evidence type="ECO:0000313" key="4">
    <source>
        <dbReference type="EMBL" id="OGY21050.1"/>
    </source>
</evidence>
<dbReference type="CDD" id="cd00156">
    <property type="entry name" value="REC"/>
    <property type="match status" value="1"/>
</dbReference>
<dbReference type="InterPro" id="IPR050595">
    <property type="entry name" value="Bact_response_regulator"/>
</dbReference>
<dbReference type="AlphaFoldDB" id="A0A1G1W0E5"/>
<dbReference type="SMART" id="SM00448">
    <property type="entry name" value="REC"/>
    <property type="match status" value="1"/>
</dbReference>
<comment type="caution">
    <text evidence="4">The sequence shown here is derived from an EMBL/GenBank/DDBJ whole genome shotgun (WGS) entry which is preliminary data.</text>
</comment>
<dbReference type="Proteomes" id="UP000176299">
    <property type="component" value="Unassembled WGS sequence"/>
</dbReference>
<protein>
    <recommendedName>
        <fullName evidence="3">Response regulatory domain-containing protein</fullName>
    </recommendedName>
</protein>
<dbReference type="Pfam" id="PF00072">
    <property type="entry name" value="Response_reg"/>
    <property type="match status" value="1"/>
</dbReference>
<dbReference type="InterPro" id="IPR011006">
    <property type="entry name" value="CheY-like_superfamily"/>
</dbReference>
<dbReference type="PANTHER" id="PTHR44591">
    <property type="entry name" value="STRESS RESPONSE REGULATOR PROTEIN 1"/>
    <property type="match status" value="1"/>
</dbReference>
<feature type="domain" description="Response regulatory" evidence="3">
    <location>
        <begin position="4"/>
        <end position="121"/>
    </location>
</feature>
<keyword evidence="1 2" id="KW-0597">Phosphoprotein</keyword>
<dbReference type="STRING" id="1802591.A2113_02885"/>
<dbReference type="SUPFAM" id="SSF52172">
    <property type="entry name" value="CheY-like"/>
    <property type="match status" value="1"/>
</dbReference>